<dbReference type="EMBL" id="JAPDRP010000028">
    <property type="protein sequence ID" value="KAJ9635256.1"/>
    <property type="molecule type" value="Genomic_DNA"/>
</dbReference>
<evidence type="ECO:0000313" key="2">
    <source>
        <dbReference type="Proteomes" id="UP001172680"/>
    </source>
</evidence>
<protein>
    <submittedName>
        <fullName evidence="1">Uncharacterized protein</fullName>
    </submittedName>
</protein>
<comment type="caution">
    <text evidence="1">The sequence shown here is derived from an EMBL/GenBank/DDBJ whole genome shotgun (WGS) entry which is preliminary data.</text>
</comment>
<organism evidence="1 2">
    <name type="scientific">Coniosporium tulheliwenetii</name>
    <dbReference type="NCBI Taxonomy" id="3383036"/>
    <lineage>
        <taxon>Eukaryota</taxon>
        <taxon>Fungi</taxon>
        <taxon>Dikarya</taxon>
        <taxon>Ascomycota</taxon>
        <taxon>Pezizomycotina</taxon>
        <taxon>Dothideomycetes</taxon>
        <taxon>Dothideomycetes incertae sedis</taxon>
        <taxon>Coniosporium</taxon>
    </lineage>
</organism>
<keyword evidence="2" id="KW-1185">Reference proteome</keyword>
<proteinExistence type="predicted"/>
<reference evidence="1" key="1">
    <citation type="submission" date="2022-10" db="EMBL/GenBank/DDBJ databases">
        <title>Culturing micro-colonial fungi from biological soil crusts in the Mojave desert and describing Neophaeococcomyces mojavensis, and introducing the new genera and species Taxawa tesnikishii.</title>
        <authorList>
            <person name="Kurbessoian T."/>
            <person name="Stajich J.E."/>
        </authorList>
    </citation>
    <scope>NUCLEOTIDE SEQUENCE</scope>
    <source>
        <strain evidence="1">JES_115</strain>
    </source>
</reference>
<dbReference type="Proteomes" id="UP001172680">
    <property type="component" value="Unassembled WGS sequence"/>
</dbReference>
<evidence type="ECO:0000313" key="1">
    <source>
        <dbReference type="EMBL" id="KAJ9635256.1"/>
    </source>
</evidence>
<accession>A0ACC2YJ85</accession>
<name>A0ACC2YJ85_9PEZI</name>
<sequence>MTSRPSASSASIAAPCYWSASPTYHTWVKLTAADIHTLRAERGYEGQGVYFHLNHPIRYVRLVAPILAIDDLGPRLTFLTLDDGSGATIEVKIQRLDPAVSSSVDCPSNTVVENVNIDARLGVFDVVVDGRRLDVGTVVKVKCGISEFRKTRQLELKRISVVDTTDEEARAWEELALFRRQVLDKPWVLSAEEMKAAEEQVRREKRKEREREKRKREHDELTREKRERRAEKSVKLDEKAERRRRKEEVMFNAGALI</sequence>
<gene>
    <name evidence="1" type="ORF">H2199_008744</name>
</gene>